<evidence type="ECO:0000259" key="10">
    <source>
        <dbReference type="PROSITE" id="PS50110"/>
    </source>
</evidence>
<evidence type="ECO:0000256" key="7">
    <source>
        <dbReference type="PROSITE-ProRule" id="PRU00169"/>
    </source>
</evidence>
<dbReference type="Proteomes" id="UP001050975">
    <property type="component" value="Unassembled WGS sequence"/>
</dbReference>
<dbReference type="SUPFAM" id="SSF55874">
    <property type="entry name" value="ATPase domain of HSP90 chaperone/DNA topoisomerase II/histidine kinase"/>
    <property type="match status" value="1"/>
</dbReference>
<dbReference type="SMART" id="SM00387">
    <property type="entry name" value="HATPase_c"/>
    <property type="match status" value="1"/>
</dbReference>
<keyword evidence="8" id="KW-0175">Coiled coil</keyword>
<feature type="coiled-coil region" evidence="8">
    <location>
        <begin position="286"/>
        <end position="313"/>
    </location>
</feature>
<feature type="domain" description="PAS" evidence="11">
    <location>
        <begin position="303"/>
        <end position="378"/>
    </location>
</feature>
<comment type="catalytic activity">
    <reaction evidence="1">
        <text>ATP + protein L-histidine = ADP + protein N-phospho-L-histidine.</text>
        <dbReference type="EC" id="2.7.13.3"/>
    </reaction>
</comment>
<feature type="domain" description="PAC" evidence="12">
    <location>
        <begin position="638"/>
        <end position="690"/>
    </location>
</feature>
<keyword evidence="6" id="KW-0902">Two-component regulatory system</keyword>
<dbReference type="InterPro" id="IPR005467">
    <property type="entry name" value="His_kinase_dom"/>
</dbReference>
<dbReference type="Gene3D" id="1.10.287.130">
    <property type="match status" value="1"/>
</dbReference>
<dbReference type="Gene3D" id="3.30.565.10">
    <property type="entry name" value="Histidine kinase-like ATPase, C-terminal domain"/>
    <property type="match status" value="1"/>
</dbReference>
<protein>
    <recommendedName>
        <fullName evidence="2">histidine kinase</fullName>
        <ecNumber evidence="2">2.7.13.3</ecNumber>
    </recommendedName>
</protein>
<dbReference type="InterPro" id="IPR013656">
    <property type="entry name" value="PAS_4"/>
</dbReference>
<dbReference type="PANTHER" id="PTHR43304">
    <property type="entry name" value="PHYTOCHROME-LIKE PROTEIN CPH1"/>
    <property type="match status" value="1"/>
</dbReference>
<evidence type="ECO:0000259" key="9">
    <source>
        <dbReference type="PROSITE" id="PS50109"/>
    </source>
</evidence>
<feature type="domain" description="PAS" evidence="11">
    <location>
        <begin position="35"/>
        <end position="106"/>
    </location>
</feature>
<feature type="domain" description="PAS" evidence="11">
    <location>
        <begin position="169"/>
        <end position="240"/>
    </location>
</feature>
<dbReference type="SUPFAM" id="SSF55785">
    <property type="entry name" value="PYP-like sensor domain (PAS domain)"/>
    <property type="match status" value="5"/>
</dbReference>
<dbReference type="InterPro" id="IPR001610">
    <property type="entry name" value="PAC"/>
</dbReference>
<dbReference type="InterPro" id="IPR036890">
    <property type="entry name" value="HATPase_C_sf"/>
</dbReference>
<dbReference type="SUPFAM" id="SSF47384">
    <property type="entry name" value="Homodimeric domain of signal transducing histidine kinase"/>
    <property type="match status" value="1"/>
</dbReference>
<comment type="caution">
    <text evidence="13">The sequence shown here is derived from an EMBL/GenBank/DDBJ whole genome shotgun (WGS) entry which is preliminary data.</text>
</comment>
<dbReference type="AlphaFoldDB" id="A0AAV3XDL3"/>
<feature type="coiled-coil region" evidence="8">
    <location>
        <begin position="424"/>
        <end position="451"/>
    </location>
</feature>
<dbReference type="InterPro" id="IPR000014">
    <property type="entry name" value="PAS"/>
</dbReference>
<dbReference type="Pfam" id="PF13426">
    <property type="entry name" value="PAS_9"/>
    <property type="match status" value="2"/>
</dbReference>
<evidence type="ECO:0000256" key="6">
    <source>
        <dbReference type="ARBA" id="ARBA00023012"/>
    </source>
</evidence>
<feature type="domain" description="PAS" evidence="11">
    <location>
        <begin position="566"/>
        <end position="636"/>
    </location>
</feature>
<dbReference type="NCBIfam" id="TIGR00229">
    <property type="entry name" value="sensory_box"/>
    <property type="match status" value="4"/>
</dbReference>
<keyword evidence="5 13" id="KW-0418">Kinase</keyword>
<dbReference type="Pfam" id="PF08447">
    <property type="entry name" value="PAS_3"/>
    <property type="match status" value="1"/>
</dbReference>
<organism evidence="13 14">
    <name type="scientific">Microseira wollei NIES-4236</name>
    <dbReference type="NCBI Taxonomy" id="2530354"/>
    <lineage>
        <taxon>Bacteria</taxon>
        <taxon>Bacillati</taxon>
        <taxon>Cyanobacteriota</taxon>
        <taxon>Cyanophyceae</taxon>
        <taxon>Oscillatoriophycideae</taxon>
        <taxon>Aerosakkonematales</taxon>
        <taxon>Aerosakkonemataceae</taxon>
        <taxon>Microseira</taxon>
    </lineage>
</organism>
<dbReference type="EC" id="2.7.13.3" evidence="2"/>
<evidence type="ECO:0000256" key="4">
    <source>
        <dbReference type="ARBA" id="ARBA00022679"/>
    </source>
</evidence>
<dbReference type="PROSITE" id="PS50113">
    <property type="entry name" value="PAC"/>
    <property type="match status" value="4"/>
</dbReference>
<evidence type="ECO:0000256" key="5">
    <source>
        <dbReference type="ARBA" id="ARBA00022777"/>
    </source>
</evidence>
<keyword evidence="4" id="KW-0808">Transferase</keyword>
<dbReference type="InterPro" id="IPR013655">
    <property type="entry name" value="PAS_fold_3"/>
</dbReference>
<dbReference type="InterPro" id="IPR003661">
    <property type="entry name" value="HisK_dim/P_dom"/>
</dbReference>
<dbReference type="Pfam" id="PF00989">
    <property type="entry name" value="PAS"/>
    <property type="match status" value="1"/>
</dbReference>
<dbReference type="Pfam" id="PF00072">
    <property type="entry name" value="Response_reg"/>
    <property type="match status" value="1"/>
</dbReference>
<dbReference type="SMART" id="SM00086">
    <property type="entry name" value="PAC"/>
    <property type="match status" value="5"/>
</dbReference>
<evidence type="ECO:0000256" key="1">
    <source>
        <dbReference type="ARBA" id="ARBA00000085"/>
    </source>
</evidence>
<feature type="domain" description="PAC" evidence="12">
    <location>
        <begin position="517"/>
        <end position="569"/>
    </location>
</feature>
<dbReference type="CDD" id="cd00082">
    <property type="entry name" value="HisKA"/>
    <property type="match status" value="1"/>
</dbReference>
<dbReference type="Pfam" id="PF02518">
    <property type="entry name" value="HATPase_c"/>
    <property type="match status" value="1"/>
</dbReference>
<feature type="coiled-coil region" evidence="8">
    <location>
        <begin position="145"/>
        <end position="179"/>
    </location>
</feature>
<dbReference type="CDD" id="cd00130">
    <property type="entry name" value="PAS"/>
    <property type="match status" value="5"/>
</dbReference>
<dbReference type="RefSeq" id="WP_226579069.1">
    <property type="nucleotide sequence ID" value="NZ_BLAY01000029.1"/>
</dbReference>
<dbReference type="InterPro" id="IPR035965">
    <property type="entry name" value="PAS-like_dom_sf"/>
</dbReference>
<evidence type="ECO:0000313" key="13">
    <source>
        <dbReference type="EMBL" id="GET37497.1"/>
    </source>
</evidence>
<gene>
    <name evidence="13" type="ORF">MiSe_22500</name>
</gene>
<dbReference type="PROSITE" id="PS50112">
    <property type="entry name" value="PAS"/>
    <property type="match status" value="4"/>
</dbReference>
<dbReference type="SMART" id="SM00091">
    <property type="entry name" value="PAS"/>
    <property type="match status" value="5"/>
</dbReference>
<dbReference type="InterPro" id="IPR011006">
    <property type="entry name" value="CheY-like_superfamily"/>
</dbReference>
<dbReference type="Pfam" id="PF08448">
    <property type="entry name" value="PAS_4"/>
    <property type="match status" value="1"/>
</dbReference>
<dbReference type="InterPro" id="IPR001789">
    <property type="entry name" value="Sig_transdc_resp-reg_receiver"/>
</dbReference>
<dbReference type="SMART" id="SM00388">
    <property type="entry name" value="HisKA"/>
    <property type="match status" value="1"/>
</dbReference>
<dbReference type="GO" id="GO:0000155">
    <property type="term" value="F:phosphorelay sensor kinase activity"/>
    <property type="evidence" value="ECO:0007669"/>
    <property type="project" value="InterPro"/>
</dbReference>
<feature type="domain" description="PAC" evidence="12">
    <location>
        <begin position="109"/>
        <end position="161"/>
    </location>
</feature>
<dbReference type="InterPro" id="IPR003594">
    <property type="entry name" value="HATPase_dom"/>
</dbReference>
<sequence>MESICRRKNPRQFIAGSVNEDITQRQQAEIQLQEMANALQLLYDHAPCGYHSIDKDGVFVRINDTELQMLGYTRDEVIGKIKFPDILTAESLQTFQENFPLFKQRGWVRDLEFQIVRKDGSIFPASVSAIAIKDAAGNYLMSRSIMVDISERKRLEAERQQAEQNLAESEAQYRLLFENNPNPMWVFHPETLAFLAVNQAAIAHYGYSEAEFLAMTIADIRPTEDIPAFQATISEIFLTDDDFAYRGESRHCKRDGAIIDVEITCHRITWSGKSAYFVMVKDISERQAALRERKQAEAALRESEHRLSTLISNLPGYVYRVANDLDYTPEFISEGVFAVTGNRQEEYLVERTISCGQEIHPEDRDPIWEMVQQAVESQKPYECIYRIITKSGMQKWVWERGRGIYAENDELLCLEGFVTDISERQAALRERKQAEEDLKQSEQKFRAIFNSTFQFMGLLTTEGIVVAANQTALDVIAADLADVMGKPFWETPWWTHFPQQQKQLQEAIVSAASGEFVRFESKHIWVDGTLAFVDFSLKPVFDEGGKVVMLIPEGRDISDRQLAEQKIAEQAALIDIATDAISVRDLDNRVIFWSQGSERLYGWTAAEAVGKKISELVYKDLSSEFEVAVNDTLEKGSWQGELEKVTKTGKKIIVASRWTLVRDESGQPKSILVVSSDITEKKQLERQFYRAQRLESLGTLASGIAHDLNNVFTPILMISQLLPLKFNDIDRQTQELLNTLEDSTKRGVDLVKQILTFARGTEGKHIVLQVGHLLKEVAKIAQQTFPKSIKIRTEIPANSLWSVKADPTQLHQILINIVVNARDAMPNGGMLSICAENRFIDQTYAGMNLDAHVGNYIVITIADTGIGIPPEIIDRIFDPFFTTKEVGKGTGLGLSTVLGIVKNHGGFLQVLSDVGKGTQFQVYLPAAAGTATEVTTETELFRGNGELILIVDDESAVRQITTASLEEHNYKTLVAGDGIEAIALYATHSAEISVVLMDMMMPNMDGLTAIRILRSLNPEVKIIASSGLSANCQQLMALGAKAFLLKPYTTQELLQTLSQAIATTTD</sequence>
<dbReference type="PROSITE" id="PS50110">
    <property type="entry name" value="RESPONSE_REGULATORY"/>
    <property type="match status" value="1"/>
</dbReference>
<keyword evidence="3 7" id="KW-0597">Phosphoprotein</keyword>
<feature type="domain" description="PAC" evidence="12">
    <location>
        <begin position="381"/>
        <end position="433"/>
    </location>
</feature>
<dbReference type="EMBL" id="BLAY01000029">
    <property type="protein sequence ID" value="GET37497.1"/>
    <property type="molecule type" value="Genomic_DNA"/>
</dbReference>
<proteinExistence type="predicted"/>
<dbReference type="InterPro" id="IPR013767">
    <property type="entry name" value="PAS_fold"/>
</dbReference>
<feature type="domain" description="Histidine kinase" evidence="9">
    <location>
        <begin position="703"/>
        <end position="928"/>
    </location>
</feature>
<dbReference type="InterPro" id="IPR036097">
    <property type="entry name" value="HisK_dim/P_sf"/>
</dbReference>
<dbReference type="InterPro" id="IPR052162">
    <property type="entry name" value="Sensor_kinase/Photoreceptor"/>
</dbReference>
<evidence type="ECO:0000256" key="3">
    <source>
        <dbReference type="ARBA" id="ARBA00022553"/>
    </source>
</evidence>
<dbReference type="InterPro" id="IPR000700">
    <property type="entry name" value="PAS-assoc_C"/>
</dbReference>
<evidence type="ECO:0000259" key="12">
    <source>
        <dbReference type="PROSITE" id="PS50113"/>
    </source>
</evidence>
<dbReference type="PROSITE" id="PS50109">
    <property type="entry name" value="HIS_KIN"/>
    <property type="match status" value="1"/>
</dbReference>
<evidence type="ECO:0000259" key="11">
    <source>
        <dbReference type="PROSITE" id="PS50112"/>
    </source>
</evidence>
<evidence type="ECO:0000256" key="2">
    <source>
        <dbReference type="ARBA" id="ARBA00012438"/>
    </source>
</evidence>
<dbReference type="SUPFAM" id="SSF52172">
    <property type="entry name" value="CheY-like"/>
    <property type="match status" value="1"/>
</dbReference>
<feature type="modified residue" description="4-aspartylphosphate" evidence="7">
    <location>
        <position position="998"/>
    </location>
</feature>
<dbReference type="Pfam" id="PF00512">
    <property type="entry name" value="HisKA"/>
    <property type="match status" value="1"/>
</dbReference>
<accession>A0AAV3XDL3</accession>
<dbReference type="PANTHER" id="PTHR43304:SF1">
    <property type="entry name" value="PAC DOMAIN-CONTAINING PROTEIN"/>
    <property type="match status" value="1"/>
</dbReference>
<evidence type="ECO:0000256" key="8">
    <source>
        <dbReference type="SAM" id="Coils"/>
    </source>
</evidence>
<dbReference type="InterPro" id="IPR004358">
    <property type="entry name" value="Sig_transdc_His_kin-like_C"/>
</dbReference>
<dbReference type="SMART" id="SM00448">
    <property type="entry name" value="REC"/>
    <property type="match status" value="1"/>
</dbReference>
<keyword evidence="14" id="KW-1185">Reference proteome</keyword>
<reference evidence="13" key="1">
    <citation type="submission" date="2019-10" db="EMBL/GenBank/DDBJ databases">
        <title>Draft genome sequece of Microseira wollei NIES-4236.</title>
        <authorList>
            <person name="Yamaguchi H."/>
            <person name="Suzuki S."/>
            <person name="Kawachi M."/>
        </authorList>
    </citation>
    <scope>NUCLEOTIDE SEQUENCE</scope>
    <source>
        <strain evidence="13">NIES-4236</strain>
    </source>
</reference>
<dbReference type="Gene3D" id="3.40.50.2300">
    <property type="match status" value="1"/>
</dbReference>
<evidence type="ECO:0000313" key="14">
    <source>
        <dbReference type="Proteomes" id="UP001050975"/>
    </source>
</evidence>
<dbReference type="PRINTS" id="PR00344">
    <property type="entry name" value="BCTRLSENSOR"/>
</dbReference>
<dbReference type="Gene3D" id="3.30.450.20">
    <property type="entry name" value="PAS domain"/>
    <property type="match status" value="5"/>
</dbReference>
<name>A0AAV3XDL3_9CYAN</name>
<feature type="domain" description="Response regulatory" evidence="10">
    <location>
        <begin position="947"/>
        <end position="1061"/>
    </location>
</feature>